<dbReference type="PROSITE" id="PS50893">
    <property type="entry name" value="ABC_TRANSPORTER_2"/>
    <property type="match status" value="1"/>
</dbReference>
<evidence type="ECO:0000256" key="2">
    <source>
        <dbReference type="ARBA" id="ARBA00022741"/>
    </source>
</evidence>
<reference evidence="5 6" key="2">
    <citation type="journal article" date="2011" name="Stand. Genomic Sci.">
        <title>Complete genome sequence of Mahella australiensis type strain (50-1 BON).</title>
        <authorList>
            <person name="Sikorski J."/>
            <person name="Teshima H."/>
            <person name="Nolan M."/>
            <person name="Lucas S."/>
            <person name="Hammon N."/>
            <person name="Deshpande S."/>
            <person name="Cheng J.F."/>
            <person name="Pitluck S."/>
            <person name="Liolios K."/>
            <person name="Pagani I."/>
            <person name="Ivanova N."/>
            <person name="Huntemann M."/>
            <person name="Mavromatis K."/>
            <person name="Ovchinikova G."/>
            <person name="Pati A."/>
            <person name="Tapia R."/>
            <person name="Han C."/>
            <person name="Goodwin L."/>
            <person name="Chen A."/>
            <person name="Palaniappan K."/>
            <person name="Land M."/>
            <person name="Hauser L."/>
            <person name="Ngatchou-Djao O.D."/>
            <person name="Rohde M."/>
            <person name="Pukall R."/>
            <person name="Spring S."/>
            <person name="Abt B."/>
            <person name="Goker M."/>
            <person name="Detter J.C."/>
            <person name="Woyke T."/>
            <person name="Bristow J."/>
            <person name="Markowitz V."/>
            <person name="Hugenholtz P."/>
            <person name="Eisen J.A."/>
            <person name="Kyrpides N.C."/>
            <person name="Klenk H.P."/>
            <person name="Lapidus A."/>
        </authorList>
    </citation>
    <scope>NUCLEOTIDE SEQUENCE [LARGE SCALE GENOMIC DNA]</scope>
    <source>
        <strain evidence="6">DSM 15567 / CIP 107919 / 50-1 BON</strain>
    </source>
</reference>
<dbReference type="InterPro" id="IPR003593">
    <property type="entry name" value="AAA+_ATPase"/>
</dbReference>
<name>F3ZXH8_MAHA5</name>
<keyword evidence="3" id="KW-0067">ATP-binding</keyword>
<accession>F3ZXH8</accession>
<feature type="domain" description="ABC transporter" evidence="4">
    <location>
        <begin position="4"/>
        <end position="257"/>
    </location>
</feature>
<proteinExistence type="predicted"/>
<evidence type="ECO:0000313" key="6">
    <source>
        <dbReference type="Proteomes" id="UP000008457"/>
    </source>
</evidence>
<dbReference type="OrthoDB" id="9804819at2"/>
<evidence type="ECO:0000259" key="4">
    <source>
        <dbReference type="PROSITE" id="PS50893"/>
    </source>
</evidence>
<dbReference type="InterPro" id="IPR003439">
    <property type="entry name" value="ABC_transporter-like_ATP-bd"/>
</dbReference>
<dbReference type="KEGG" id="mas:Mahau_2502"/>
<organism evidence="5 6">
    <name type="scientific">Mahella australiensis (strain DSM 15567 / CIP 107919 / 50-1 BON)</name>
    <dbReference type="NCBI Taxonomy" id="697281"/>
    <lineage>
        <taxon>Bacteria</taxon>
        <taxon>Bacillati</taxon>
        <taxon>Bacillota</taxon>
        <taxon>Clostridia</taxon>
        <taxon>Thermoanaerobacterales</taxon>
        <taxon>Thermoanaerobacterales Family IV. Incertae Sedis</taxon>
        <taxon>Mahella</taxon>
    </lineage>
</organism>
<keyword evidence="1" id="KW-0813">Transport</keyword>
<sequence length="338" mass="39035">MAIIEVKNLYKEFKVYKRNSGFFDTVKSLFHREFEIKRAVEDVSFSVAKGELVGYIGPNGAGKSTTIKILTGILYPTSGEVLVRGIVPQKNRKENAMHIGVVFGQRSQLYWDLPMIDTFDLYKKMYKIDDKIFKQNVDFYTDILDMGEFINRPIRQLSLGQKMRAEFSIALLHNPDILYLDEPTIGLDVLTKKRIREFIRQINKERQTTVILTTHDMDDIEQICDRLILIDKGKILYDGKVEEFKTNFSEESIIEFSYGQKYGSDDKDILEVEGIKLSDGENSKKYASFNKKQYTAAQVIRMLMGIYDIIDFSIKDPKIEDILIKMYTTVGNRGGDNQ</sequence>
<dbReference type="InterPro" id="IPR027417">
    <property type="entry name" value="P-loop_NTPase"/>
</dbReference>
<dbReference type="EMBL" id="CP002360">
    <property type="protein sequence ID" value="AEE97659.1"/>
    <property type="molecule type" value="Genomic_DNA"/>
</dbReference>
<dbReference type="AlphaFoldDB" id="F3ZXH8"/>
<keyword evidence="2" id="KW-0547">Nucleotide-binding</keyword>
<dbReference type="SUPFAM" id="SSF52540">
    <property type="entry name" value="P-loop containing nucleoside triphosphate hydrolases"/>
    <property type="match status" value="1"/>
</dbReference>
<dbReference type="GO" id="GO:0016887">
    <property type="term" value="F:ATP hydrolysis activity"/>
    <property type="evidence" value="ECO:0007669"/>
    <property type="project" value="InterPro"/>
</dbReference>
<dbReference type="PROSITE" id="PS00211">
    <property type="entry name" value="ABC_TRANSPORTER_1"/>
    <property type="match status" value="1"/>
</dbReference>
<evidence type="ECO:0000256" key="1">
    <source>
        <dbReference type="ARBA" id="ARBA00022448"/>
    </source>
</evidence>
<dbReference type="eggNOG" id="COG4586">
    <property type="taxonomic scope" value="Bacteria"/>
</dbReference>
<gene>
    <name evidence="5" type="ordered locus">Mahau_2502</name>
</gene>
<dbReference type="HOGENOM" id="CLU_000604_1_2_9"/>
<protein>
    <submittedName>
        <fullName evidence="5">ABC transporter related protein</fullName>
    </submittedName>
</protein>
<evidence type="ECO:0000313" key="5">
    <source>
        <dbReference type="EMBL" id="AEE97659.1"/>
    </source>
</evidence>
<evidence type="ECO:0000256" key="3">
    <source>
        <dbReference type="ARBA" id="ARBA00022840"/>
    </source>
</evidence>
<dbReference type="PANTHER" id="PTHR42711:SF1">
    <property type="entry name" value="ABC-TRANSPORT PROTEIN, ATP-BINDING COMPONENT"/>
    <property type="match status" value="1"/>
</dbReference>
<dbReference type="SMART" id="SM00382">
    <property type="entry name" value="AAA"/>
    <property type="match status" value="1"/>
</dbReference>
<dbReference type="Proteomes" id="UP000008457">
    <property type="component" value="Chromosome"/>
</dbReference>
<dbReference type="PANTHER" id="PTHR42711">
    <property type="entry name" value="ABC TRANSPORTER ATP-BINDING PROTEIN"/>
    <property type="match status" value="1"/>
</dbReference>
<dbReference type="STRING" id="697281.Mahau_2502"/>
<dbReference type="Pfam" id="PF00005">
    <property type="entry name" value="ABC_tran"/>
    <property type="match status" value="1"/>
</dbReference>
<keyword evidence="6" id="KW-1185">Reference proteome</keyword>
<dbReference type="InterPro" id="IPR050763">
    <property type="entry name" value="ABC_transporter_ATP-binding"/>
</dbReference>
<dbReference type="GO" id="GO:0005524">
    <property type="term" value="F:ATP binding"/>
    <property type="evidence" value="ECO:0007669"/>
    <property type="project" value="UniProtKB-KW"/>
</dbReference>
<dbReference type="RefSeq" id="WP_013782083.1">
    <property type="nucleotide sequence ID" value="NC_015520.1"/>
</dbReference>
<dbReference type="Gene3D" id="3.40.50.300">
    <property type="entry name" value="P-loop containing nucleotide triphosphate hydrolases"/>
    <property type="match status" value="1"/>
</dbReference>
<reference evidence="6" key="1">
    <citation type="submission" date="2010-11" db="EMBL/GenBank/DDBJ databases">
        <title>The complete genome of Mahella australiensis DSM 15567.</title>
        <authorList>
            <consortium name="US DOE Joint Genome Institute (JGI-PGF)"/>
            <person name="Lucas S."/>
            <person name="Copeland A."/>
            <person name="Lapidus A."/>
            <person name="Bruce D."/>
            <person name="Goodwin L."/>
            <person name="Pitluck S."/>
            <person name="Kyrpides N."/>
            <person name="Mavromatis K."/>
            <person name="Pagani I."/>
            <person name="Ivanova N."/>
            <person name="Teshima H."/>
            <person name="Brettin T."/>
            <person name="Detter J.C."/>
            <person name="Han C."/>
            <person name="Tapia R."/>
            <person name="Land M."/>
            <person name="Hauser L."/>
            <person name="Markowitz V."/>
            <person name="Cheng J.-F."/>
            <person name="Hugenholtz P."/>
            <person name="Woyke T."/>
            <person name="Wu D."/>
            <person name="Spring S."/>
            <person name="Pukall R."/>
            <person name="Steenblock K."/>
            <person name="Schneider S."/>
            <person name="Klenk H.-P."/>
            <person name="Eisen J.A."/>
        </authorList>
    </citation>
    <scope>NUCLEOTIDE SEQUENCE [LARGE SCALE GENOMIC DNA]</scope>
    <source>
        <strain evidence="6">DSM 15567 / CIP 107919 / 50-1 BON</strain>
    </source>
</reference>
<dbReference type="InterPro" id="IPR017871">
    <property type="entry name" value="ABC_transporter-like_CS"/>
</dbReference>